<dbReference type="CDD" id="cd00293">
    <property type="entry name" value="USP-like"/>
    <property type="match status" value="1"/>
</dbReference>
<dbReference type="HOGENOM" id="CLU_049301_11_0_2"/>
<dbReference type="Gene3D" id="3.40.50.620">
    <property type="entry name" value="HUPs"/>
    <property type="match status" value="1"/>
</dbReference>
<dbReference type="InterPro" id="IPR006015">
    <property type="entry name" value="Universal_stress_UspA"/>
</dbReference>
<feature type="domain" description="UspA" evidence="2">
    <location>
        <begin position="1"/>
        <end position="140"/>
    </location>
</feature>
<name>U1PHM4_9EURY</name>
<dbReference type="PANTHER" id="PTHR46268:SF6">
    <property type="entry name" value="UNIVERSAL STRESS PROTEIN UP12"/>
    <property type="match status" value="1"/>
</dbReference>
<sequence>MYDTILVSTDGSEGANAATEHAVTIARTYDATLHVLYVIDVRMSPLSTGMDRDEVIQVIDQSGERPTTPVLRQAEKREIPTTEAIRLGVPHDVIREYIDEANTDLVVMGTHGRTGLEHALLGSTTERVVRTVDVPVLTVHLDTS</sequence>
<evidence type="ECO:0000256" key="1">
    <source>
        <dbReference type="ARBA" id="ARBA00008791"/>
    </source>
</evidence>
<reference evidence="3 4" key="1">
    <citation type="journal article" date="2013" name="PLoS ONE">
        <title>Assembly-driven community genomics of a hypersaline microbial ecosystem.</title>
        <authorList>
            <person name="Podell S."/>
            <person name="Ugalde J.A."/>
            <person name="Narasingarao P."/>
            <person name="Banfield J.F."/>
            <person name="Heidelberg K.B."/>
            <person name="Allen E.E."/>
        </authorList>
    </citation>
    <scope>NUCLEOTIDE SEQUENCE [LARGE SCALE GENOMIC DNA]</scope>
    <source>
        <strain evidence="4">J07HQW1</strain>
    </source>
</reference>
<dbReference type="InterPro" id="IPR014729">
    <property type="entry name" value="Rossmann-like_a/b/a_fold"/>
</dbReference>
<dbReference type="InterPro" id="IPR006016">
    <property type="entry name" value="UspA"/>
</dbReference>
<dbReference type="PANTHER" id="PTHR46268">
    <property type="entry name" value="STRESS RESPONSE PROTEIN NHAX"/>
    <property type="match status" value="1"/>
</dbReference>
<accession>U1PHM4</accession>
<dbReference type="Pfam" id="PF00582">
    <property type="entry name" value="Usp"/>
    <property type="match status" value="1"/>
</dbReference>
<evidence type="ECO:0000259" key="2">
    <source>
        <dbReference type="Pfam" id="PF00582"/>
    </source>
</evidence>
<gene>
    <name evidence="3" type="ORF">J07HQW1_01705</name>
</gene>
<dbReference type="EMBL" id="KE356560">
    <property type="protein sequence ID" value="ERG91671.1"/>
    <property type="molecule type" value="Genomic_DNA"/>
</dbReference>
<dbReference type="PRINTS" id="PR01438">
    <property type="entry name" value="UNVRSLSTRESS"/>
</dbReference>
<organism evidence="3 4">
    <name type="scientific">Haloquadratum walsbyi J07HQW1</name>
    <dbReference type="NCBI Taxonomy" id="1238424"/>
    <lineage>
        <taxon>Archaea</taxon>
        <taxon>Methanobacteriati</taxon>
        <taxon>Methanobacteriota</taxon>
        <taxon>Stenosarchaea group</taxon>
        <taxon>Halobacteria</taxon>
        <taxon>Halobacteriales</taxon>
        <taxon>Haloferacaceae</taxon>
        <taxon>Haloquadratum</taxon>
    </lineage>
</organism>
<dbReference type="Proteomes" id="UP000030649">
    <property type="component" value="Unassembled WGS sequence"/>
</dbReference>
<dbReference type="AlphaFoldDB" id="U1PHM4"/>
<proteinExistence type="inferred from homology"/>
<evidence type="ECO:0000313" key="4">
    <source>
        <dbReference type="Proteomes" id="UP000030649"/>
    </source>
</evidence>
<dbReference type="SUPFAM" id="SSF52402">
    <property type="entry name" value="Adenine nucleotide alpha hydrolases-like"/>
    <property type="match status" value="1"/>
</dbReference>
<comment type="similarity">
    <text evidence="1">Belongs to the universal stress protein A family.</text>
</comment>
<protein>
    <submittedName>
        <fullName evidence="3">Universal stress protein UspA related nucleotide-binding protein</fullName>
    </submittedName>
</protein>
<dbReference type="PIRSF" id="PIRSF006276">
    <property type="entry name" value="UspA"/>
    <property type="match status" value="1"/>
</dbReference>
<evidence type="ECO:0000313" key="3">
    <source>
        <dbReference type="EMBL" id="ERG91671.1"/>
    </source>
</evidence>